<dbReference type="InterPro" id="IPR021607">
    <property type="entry name" value="DUF3224"/>
</dbReference>
<dbReference type="Proteomes" id="UP000236723">
    <property type="component" value="Unassembled WGS sequence"/>
</dbReference>
<keyword evidence="2" id="KW-1185">Reference proteome</keyword>
<reference evidence="2" key="1">
    <citation type="submission" date="2016-10" db="EMBL/GenBank/DDBJ databases">
        <authorList>
            <person name="Varghese N."/>
            <person name="Submissions S."/>
        </authorList>
    </citation>
    <scope>NUCLEOTIDE SEQUENCE [LARGE SCALE GENOMIC DNA]</scope>
    <source>
        <strain evidence="2">DSM 43163</strain>
    </source>
</reference>
<evidence type="ECO:0000313" key="2">
    <source>
        <dbReference type="Proteomes" id="UP000236723"/>
    </source>
</evidence>
<dbReference type="SUPFAM" id="SSF159238">
    <property type="entry name" value="SO1590-like"/>
    <property type="match status" value="1"/>
</dbReference>
<protein>
    <recommendedName>
        <fullName evidence="3">DUF3224 domain-containing protein</fullName>
    </recommendedName>
</protein>
<dbReference type="AlphaFoldDB" id="A0A1H5VWP5"/>
<gene>
    <name evidence="1" type="ORF">SAMN04489712_102480</name>
</gene>
<dbReference type="InterPro" id="IPR023159">
    <property type="entry name" value="SO1590-like_sf"/>
</dbReference>
<accession>A0A1H5VWP5</accession>
<name>A0A1H5VWP5_9ACTN</name>
<evidence type="ECO:0000313" key="1">
    <source>
        <dbReference type="EMBL" id="SEF91291.1"/>
    </source>
</evidence>
<dbReference type="Pfam" id="PF11528">
    <property type="entry name" value="DUF3224"/>
    <property type="match status" value="1"/>
</dbReference>
<dbReference type="Gene3D" id="2.40.350.10">
    <property type="entry name" value="SO1590-like"/>
    <property type="match status" value="1"/>
</dbReference>
<sequence length="142" mass="14786">MAAIVATMAVMTQNASGTFDITGWDEYAKDAGPDGVVVARVRVTKAFHGDLTGTSVTEIQTVTTDSGPSAYVGIERFEGALHGRKGTFVLQHSAGSDAEGQWLKWLIVPTSGTGELAGLRGGGDIVVDENGGHSYSLAYDLP</sequence>
<proteinExistence type="predicted"/>
<organism evidence="1 2">
    <name type="scientific">Thermomonospora echinospora</name>
    <dbReference type="NCBI Taxonomy" id="1992"/>
    <lineage>
        <taxon>Bacteria</taxon>
        <taxon>Bacillati</taxon>
        <taxon>Actinomycetota</taxon>
        <taxon>Actinomycetes</taxon>
        <taxon>Streptosporangiales</taxon>
        <taxon>Thermomonosporaceae</taxon>
        <taxon>Thermomonospora</taxon>
    </lineage>
</organism>
<dbReference type="EMBL" id="FNVO01000002">
    <property type="protein sequence ID" value="SEF91291.1"/>
    <property type="molecule type" value="Genomic_DNA"/>
</dbReference>
<evidence type="ECO:0008006" key="3">
    <source>
        <dbReference type="Google" id="ProtNLM"/>
    </source>
</evidence>